<dbReference type="SMART" id="SM01014">
    <property type="entry name" value="ARID"/>
    <property type="match status" value="1"/>
</dbReference>
<reference evidence="2" key="1">
    <citation type="submission" date="2022-02" db="EMBL/GenBank/DDBJ databases">
        <authorList>
            <person name="Henning P.M."/>
            <person name="McCubbin A.G."/>
            <person name="Shore J.S."/>
        </authorList>
    </citation>
    <scope>NUCLEOTIDE SEQUENCE</scope>
    <source>
        <strain evidence="2">F60SS</strain>
        <tissue evidence="2">Leaves</tissue>
    </source>
</reference>
<gene>
    <name evidence="2" type="ORF">Tsubulata_021062</name>
</gene>
<dbReference type="SMART" id="SM00501">
    <property type="entry name" value="BRIGHT"/>
    <property type="match status" value="1"/>
</dbReference>
<protein>
    <recommendedName>
        <fullName evidence="1">ARID domain-containing protein</fullName>
    </recommendedName>
</protein>
<dbReference type="Gene3D" id="1.10.150.60">
    <property type="entry name" value="ARID DNA-binding domain"/>
    <property type="match status" value="1"/>
</dbReference>
<dbReference type="InterPro" id="IPR001606">
    <property type="entry name" value="ARID_dom"/>
</dbReference>
<dbReference type="SUPFAM" id="SSF46774">
    <property type="entry name" value="ARID-like"/>
    <property type="match status" value="1"/>
</dbReference>
<name>A0A9Q0FMD1_9ROSI</name>
<dbReference type="EMBL" id="JAKUCV010005030">
    <property type="protein sequence ID" value="KAJ4832986.1"/>
    <property type="molecule type" value="Genomic_DNA"/>
</dbReference>
<accession>A0A9Q0FMD1</accession>
<dbReference type="CDD" id="cd00167">
    <property type="entry name" value="SANT"/>
    <property type="match status" value="1"/>
</dbReference>
<dbReference type="PANTHER" id="PTHR46410:SF18">
    <property type="entry name" value="AT-RICH INTERACTIVE DOMAIN-CONTAINING PROTEIN 2"/>
    <property type="match status" value="1"/>
</dbReference>
<feature type="domain" description="ARID" evidence="1">
    <location>
        <begin position="56"/>
        <end position="147"/>
    </location>
</feature>
<dbReference type="InterPro" id="IPR001005">
    <property type="entry name" value="SANT/Myb"/>
</dbReference>
<evidence type="ECO:0000313" key="2">
    <source>
        <dbReference type="EMBL" id="KAJ4832986.1"/>
    </source>
</evidence>
<dbReference type="GO" id="GO:0003677">
    <property type="term" value="F:DNA binding"/>
    <property type="evidence" value="ECO:0007669"/>
    <property type="project" value="InterPro"/>
</dbReference>
<sequence>MAGWSMLKNGSDVDFGDISNRIKGGGGGDSCCLDSNHSVRDDSGGVNDTDGVDYEDKLIGLFDQVIKVFLNAAAYRGCSRPIPVLLADGQSLDLLKLFWVVRERGGFDMVSGFWSFVAKELGLSARFAAPVKLVYFKYLYELERWLMRGRRVGRLGNGKYPSGGSLGFLSPEVETQFRSLLSLGYAQREKDGRLASFECKENGRSVMSLSDNIAELRVCNGIEHRSTNDGISFLDNDEKCYNYDADGIMILDSRDSKKEFSSRKRKRESLSEMLNWVIQVARCPEDLSIGKIPPVSNWKDHGVEELWIQAIRAKNALLHRRHVGSKSVQLLQINQRMDPSMYEDPCHSTDQSAERLRCSERLPTVVKPNLCSCCTSCLTPQGQKIHQTKTKFESELKEHECAAGDLSGANTYLSPSGDENFRRYVAIGPRFQADVPEWTGMVHESDSKWLGTSVWPLKCGKQNVPAAVDCIGKGRPDICGCQHPGSVSCIHFHIAERRMKLKLELGPVFYHWRFDRMGEEVSLRWTTKEEKRFKDMVRFNPASLGMCFWDEAHKYFPRKSRDELVSYYFNVFVARRRSYQNRVTPKDIDSDDDDSDFGSVSDGYGIEAITIPGDNVLSCSVNMECTDFA</sequence>
<dbReference type="AlphaFoldDB" id="A0A9Q0FMD1"/>
<evidence type="ECO:0000259" key="1">
    <source>
        <dbReference type="PROSITE" id="PS51011"/>
    </source>
</evidence>
<dbReference type="OrthoDB" id="1938591at2759"/>
<comment type="caution">
    <text evidence="2">The sequence shown here is derived from an EMBL/GenBank/DDBJ whole genome shotgun (WGS) entry which is preliminary data.</text>
</comment>
<dbReference type="CDD" id="cd16100">
    <property type="entry name" value="ARID"/>
    <property type="match status" value="1"/>
</dbReference>
<keyword evidence="3" id="KW-1185">Reference proteome</keyword>
<dbReference type="PANTHER" id="PTHR46410">
    <property type="entry name" value="AT-RICH INTERACTIVE DOMAIN-CONTAINING PROTEIN 2"/>
    <property type="match status" value="1"/>
</dbReference>
<reference evidence="2" key="2">
    <citation type="journal article" date="2023" name="Plants (Basel)">
        <title>Annotation of the Turnera subulata (Passifloraceae) Draft Genome Reveals the S-Locus Evolved after the Divergence of Turneroideae from Passifloroideae in a Stepwise Manner.</title>
        <authorList>
            <person name="Henning P.M."/>
            <person name="Roalson E.H."/>
            <person name="Mir W."/>
            <person name="McCubbin A.G."/>
            <person name="Shore J.S."/>
        </authorList>
    </citation>
    <scope>NUCLEOTIDE SEQUENCE</scope>
    <source>
        <strain evidence="2">F60SS</strain>
    </source>
</reference>
<evidence type="ECO:0000313" key="3">
    <source>
        <dbReference type="Proteomes" id="UP001141552"/>
    </source>
</evidence>
<organism evidence="2 3">
    <name type="scientific">Turnera subulata</name>
    <dbReference type="NCBI Taxonomy" id="218843"/>
    <lineage>
        <taxon>Eukaryota</taxon>
        <taxon>Viridiplantae</taxon>
        <taxon>Streptophyta</taxon>
        <taxon>Embryophyta</taxon>
        <taxon>Tracheophyta</taxon>
        <taxon>Spermatophyta</taxon>
        <taxon>Magnoliopsida</taxon>
        <taxon>eudicotyledons</taxon>
        <taxon>Gunneridae</taxon>
        <taxon>Pentapetalae</taxon>
        <taxon>rosids</taxon>
        <taxon>fabids</taxon>
        <taxon>Malpighiales</taxon>
        <taxon>Passifloraceae</taxon>
        <taxon>Turnera</taxon>
    </lineage>
</organism>
<proteinExistence type="predicted"/>
<dbReference type="Proteomes" id="UP001141552">
    <property type="component" value="Unassembled WGS sequence"/>
</dbReference>
<dbReference type="PROSITE" id="PS51011">
    <property type="entry name" value="ARID"/>
    <property type="match status" value="1"/>
</dbReference>
<dbReference type="InterPro" id="IPR036431">
    <property type="entry name" value="ARID_dom_sf"/>
</dbReference>
<dbReference type="Pfam" id="PF01388">
    <property type="entry name" value="ARID"/>
    <property type="match status" value="1"/>
</dbReference>